<dbReference type="RefSeq" id="WP_268041948.1">
    <property type="nucleotide sequence ID" value="NZ_JAPQER010000007.1"/>
</dbReference>
<dbReference type="Gene3D" id="3.40.190.290">
    <property type="match status" value="1"/>
</dbReference>
<accession>A0ABT4D5U3</accession>
<dbReference type="InterPro" id="IPR005119">
    <property type="entry name" value="LysR_subst-bd"/>
</dbReference>
<comment type="similarity">
    <text evidence="1">Belongs to the LysR transcriptional regulatory family.</text>
</comment>
<gene>
    <name evidence="6" type="ORF">OW763_14490</name>
</gene>
<evidence type="ECO:0000259" key="5">
    <source>
        <dbReference type="PROSITE" id="PS50931"/>
    </source>
</evidence>
<evidence type="ECO:0000313" key="7">
    <source>
        <dbReference type="Proteomes" id="UP001078443"/>
    </source>
</evidence>
<keyword evidence="3" id="KW-0238">DNA-binding</keyword>
<name>A0ABT4D5U3_9CLOT</name>
<dbReference type="PANTHER" id="PTHR30126">
    <property type="entry name" value="HTH-TYPE TRANSCRIPTIONAL REGULATOR"/>
    <property type="match status" value="1"/>
</dbReference>
<dbReference type="SUPFAM" id="SSF46785">
    <property type="entry name" value="Winged helix' DNA-binding domain"/>
    <property type="match status" value="1"/>
</dbReference>
<feature type="domain" description="HTH lysR-type" evidence="5">
    <location>
        <begin position="1"/>
        <end position="58"/>
    </location>
</feature>
<reference evidence="6" key="1">
    <citation type="submission" date="2022-12" db="EMBL/GenBank/DDBJ databases">
        <authorList>
            <person name="Wang J."/>
        </authorList>
    </citation>
    <scope>NUCLEOTIDE SEQUENCE</scope>
    <source>
        <strain evidence="6">HY-45-18</strain>
    </source>
</reference>
<proteinExistence type="inferred from homology"/>
<dbReference type="Gene3D" id="1.10.10.10">
    <property type="entry name" value="Winged helix-like DNA-binding domain superfamily/Winged helix DNA-binding domain"/>
    <property type="match status" value="1"/>
</dbReference>
<dbReference type="InterPro" id="IPR036388">
    <property type="entry name" value="WH-like_DNA-bd_sf"/>
</dbReference>
<dbReference type="Proteomes" id="UP001078443">
    <property type="component" value="Unassembled WGS sequence"/>
</dbReference>
<comment type="caution">
    <text evidence="6">The sequence shown here is derived from an EMBL/GenBank/DDBJ whole genome shotgun (WGS) entry which is preliminary data.</text>
</comment>
<evidence type="ECO:0000313" key="6">
    <source>
        <dbReference type="EMBL" id="MCY6485540.1"/>
    </source>
</evidence>
<dbReference type="CDD" id="cd05466">
    <property type="entry name" value="PBP2_LTTR_substrate"/>
    <property type="match status" value="1"/>
</dbReference>
<evidence type="ECO:0000256" key="4">
    <source>
        <dbReference type="ARBA" id="ARBA00023163"/>
    </source>
</evidence>
<keyword evidence="4" id="KW-0804">Transcription</keyword>
<keyword evidence="2" id="KW-0805">Transcription regulation</keyword>
<organism evidence="6 7">
    <name type="scientific">Clostridium aestuarii</name>
    <dbReference type="NCBI Taxonomy" id="338193"/>
    <lineage>
        <taxon>Bacteria</taxon>
        <taxon>Bacillati</taxon>
        <taxon>Bacillota</taxon>
        <taxon>Clostridia</taxon>
        <taxon>Eubacteriales</taxon>
        <taxon>Clostridiaceae</taxon>
        <taxon>Clostridium</taxon>
    </lineage>
</organism>
<evidence type="ECO:0000256" key="3">
    <source>
        <dbReference type="ARBA" id="ARBA00023125"/>
    </source>
</evidence>
<dbReference type="EMBL" id="JAPQER010000007">
    <property type="protein sequence ID" value="MCY6485540.1"/>
    <property type="molecule type" value="Genomic_DNA"/>
</dbReference>
<dbReference type="Pfam" id="PF03466">
    <property type="entry name" value="LysR_substrate"/>
    <property type="match status" value="1"/>
</dbReference>
<dbReference type="PANTHER" id="PTHR30126:SF40">
    <property type="entry name" value="HTH-TYPE TRANSCRIPTIONAL REGULATOR GLTR"/>
    <property type="match status" value="1"/>
</dbReference>
<dbReference type="Pfam" id="PF00126">
    <property type="entry name" value="HTH_1"/>
    <property type="match status" value="1"/>
</dbReference>
<sequence>MNIEAIETFVLLAENGNFTKTAEMQYLVQSTISNRINELEKYVGKDLFIRNNKNVRLTPSGKAFLPYAKRMLMLKKDGIIKARSIGVYEDRLALGLVDSIYKGIISPRIKEYFLTFPNIAVKLKVNHSEEIIKLLGDGILDIGFVYTKSKLSKFEVIDFLEDEIILVTSPKNKIIIEEEISYVDLMQLPLLYADLGEDFFKWLSKLFGDSPLLKLSVDETSYVIDFVKEGFGYAFVTKSYVNNELESGELKRIRIRDSIIPKRQIYMLINKNKKDSIAIKNWLEMIL</sequence>
<evidence type="ECO:0000256" key="1">
    <source>
        <dbReference type="ARBA" id="ARBA00009437"/>
    </source>
</evidence>
<evidence type="ECO:0000256" key="2">
    <source>
        <dbReference type="ARBA" id="ARBA00023015"/>
    </source>
</evidence>
<keyword evidence="7" id="KW-1185">Reference proteome</keyword>
<dbReference type="SUPFAM" id="SSF53850">
    <property type="entry name" value="Periplasmic binding protein-like II"/>
    <property type="match status" value="1"/>
</dbReference>
<protein>
    <submittedName>
        <fullName evidence="6">LysR family transcriptional regulator</fullName>
    </submittedName>
</protein>
<dbReference type="PROSITE" id="PS50931">
    <property type="entry name" value="HTH_LYSR"/>
    <property type="match status" value="1"/>
</dbReference>
<dbReference type="InterPro" id="IPR036390">
    <property type="entry name" value="WH_DNA-bd_sf"/>
</dbReference>
<dbReference type="InterPro" id="IPR000847">
    <property type="entry name" value="LysR_HTH_N"/>
</dbReference>